<sequence length="202" mass="24670">MEIKFANGFFDSIQRIINRQRWYWQAWDFFRYDLVQGIKNIFFFWKVIWQYRSWDSSYQMKILSRSLEPLVHTLEYHGNEVDEPRLKKVAAIKRAIEILNRQSNEDYLELAERELGYKVNLNYGITGDGEPKKVTEKNRKLFDLSHKLEEKEWKELWKIFEGQNHTHYIMLLDKAKSENPNIGTEEVWNKWFNGKGMKHWWD</sequence>
<dbReference type="EMBL" id="LR796923">
    <property type="protein sequence ID" value="CAB4175701.1"/>
    <property type="molecule type" value="Genomic_DNA"/>
</dbReference>
<reference evidence="1" key="1">
    <citation type="submission" date="2020-05" db="EMBL/GenBank/DDBJ databases">
        <authorList>
            <person name="Chiriac C."/>
            <person name="Salcher M."/>
            <person name="Ghai R."/>
            <person name="Kavagutti S V."/>
        </authorList>
    </citation>
    <scope>NUCLEOTIDE SEQUENCE</scope>
</reference>
<name>A0A6J5Q2B8_9CAUD</name>
<gene>
    <name evidence="1" type="ORF">UFOVP972_322</name>
</gene>
<organism evidence="1">
    <name type="scientific">uncultured Caudovirales phage</name>
    <dbReference type="NCBI Taxonomy" id="2100421"/>
    <lineage>
        <taxon>Viruses</taxon>
        <taxon>Duplodnaviria</taxon>
        <taxon>Heunggongvirae</taxon>
        <taxon>Uroviricota</taxon>
        <taxon>Caudoviricetes</taxon>
        <taxon>Peduoviridae</taxon>
        <taxon>Maltschvirus</taxon>
        <taxon>Maltschvirus maltsch</taxon>
    </lineage>
</organism>
<accession>A0A6J5Q2B8</accession>
<proteinExistence type="predicted"/>
<evidence type="ECO:0000313" key="1">
    <source>
        <dbReference type="EMBL" id="CAB4175701.1"/>
    </source>
</evidence>
<protein>
    <submittedName>
        <fullName evidence="1">Uncharacterized protein</fullName>
    </submittedName>
</protein>